<feature type="domain" description="HTH arsR-type" evidence="1">
    <location>
        <begin position="11"/>
        <end position="89"/>
    </location>
</feature>
<evidence type="ECO:0000313" key="3">
    <source>
        <dbReference type="Proteomes" id="UP000245412"/>
    </source>
</evidence>
<dbReference type="InterPro" id="IPR001845">
    <property type="entry name" value="HTH_ArsR_DNA-bd_dom"/>
</dbReference>
<name>A0AB73T0L3_9FIRM</name>
<organism evidence="2 3">
    <name type="scientific">Murimonas intestini</name>
    <dbReference type="NCBI Taxonomy" id="1337051"/>
    <lineage>
        <taxon>Bacteria</taxon>
        <taxon>Bacillati</taxon>
        <taxon>Bacillota</taxon>
        <taxon>Clostridia</taxon>
        <taxon>Lachnospirales</taxon>
        <taxon>Lachnospiraceae</taxon>
        <taxon>Murimonas</taxon>
    </lineage>
</organism>
<dbReference type="SMART" id="SM00418">
    <property type="entry name" value="HTH_ARSR"/>
    <property type="match status" value="1"/>
</dbReference>
<reference evidence="2 3" key="1">
    <citation type="submission" date="2018-05" db="EMBL/GenBank/DDBJ databases">
        <authorList>
            <person name="Goeker M."/>
            <person name="Huntemann M."/>
            <person name="Clum A."/>
            <person name="Pillay M."/>
            <person name="Palaniappan K."/>
            <person name="Varghese N."/>
            <person name="Mikhailova N."/>
            <person name="Stamatis D."/>
            <person name="Reddy T."/>
            <person name="Daum C."/>
            <person name="Shapiro N."/>
            <person name="Ivanova N."/>
            <person name="Kyrpides N."/>
            <person name="Woyke T."/>
        </authorList>
    </citation>
    <scope>NUCLEOTIDE SEQUENCE [LARGE SCALE GENOMIC DNA]</scope>
    <source>
        <strain evidence="2 3">DSM 26524</strain>
    </source>
</reference>
<sequence length="301" mass="33665">MQLDISSNSLPIYEALASSVRLELLRLISAGDYSITELSKKLNLSKAIITKHIQKLEAARLITSKKIPGKSGVKKIPHLAVDTIEITFPTQIYHSFSMYTTSIQLGHYTNFEVVPTCGLATAENIVGKLDDPLSFVEPSRVNASLLWFSEGYVEYKIPNNLAPDQNPEMLEFVMEIASEFPYSNNVWPSDISFFINNIPIGTWTCPGNFSDARGFYTPSWWDDNLSQYGLLKHLRISHTNCAIDGEKLSDVNLKDLNIKDHQFIDFRIAVLPGAANKGGLTLFGKDFGNHPQDIIANLYFS</sequence>
<dbReference type="EMBL" id="QGGY01000012">
    <property type="protein sequence ID" value="PWJ73511.1"/>
    <property type="molecule type" value="Genomic_DNA"/>
</dbReference>
<comment type="caution">
    <text evidence="2">The sequence shown here is derived from an EMBL/GenBank/DDBJ whole genome shotgun (WGS) entry which is preliminary data.</text>
</comment>
<dbReference type="GO" id="GO:0003700">
    <property type="term" value="F:DNA-binding transcription factor activity"/>
    <property type="evidence" value="ECO:0007669"/>
    <property type="project" value="InterPro"/>
</dbReference>
<accession>A0AB73T0L3</accession>
<evidence type="ECO:0000259" key="1">
    <source>
        <dbReference type="SMART" id="SM00418"/>
    </source>
</evidence>
<dbReference type="Pfam" id="PF01022">
    <property type="entry name" value="HTH_5"/>
    <property type="match status" value="1"/>
</dbReference>
<keyword evidence="3" id="KW-1185">Reference proteome</keyword>
<dbReference type="InterPro" id="IPR036390">
    <property type="entry name" value="WH_DNA-bd_sf"/>
</dbReference>
<evidence type="ECO:0000313" key="2">
    <source>
        <dbReference type="EMBL" id="PWJ73511.1"/>
    </source>
</evidence>
<proteinExistence type="predicted"/>
<dbReference type="CDD" id="cd00090">
    <property type="entry name" value="HTH_ARSR"/>
    <property type="match status" value="1"/>
</dbReference>
<dbReference type="SUPFAM" id="SSF46785">
    <property type="entry name" value="Winged helix' DNA-binding domain"/>
    <property type="match status" value="1"/>
</dbReference>
<dbReference type="InterPro" id="IPR011991">
    <property type="entry name" value="ArsR-like_HTH"/>
</dbReference>
<protein>
    <submittedName>
        <fullName evidence="2">Transcriptional regulator</fullName>
    </submittedName>
</protein>
<dbReference type="InterPro" id="IPR036388">
    <property type="entry name" value="WH-like_DNA-bd_sf"/>
</dbReference>
<dbReference type="RefSeq" id="WP_109747693.1">
    <property type="nucleotide sequence ID" value="NZ_JANKBI010000013.1"/>
</dbReference>
<dbReference type="AlphaFoldDB" id="A0AB73T0L3"/>
<dbReference type="Gene3D" id="1.10.10.10">
    <property type="entry name" value="Winged helix-like DNA-binding domain superfamily/Winged helix DNA-binding domain"/>
    <property type="match status" value="1"/>
</dbReference>
<dbReference type="Proteomes" id="UP000245412">
    <property type="component" value="Unassembled WGS sequence"/>
</dbReference>
<gene>
    <name evidence="2" type="ORF">C7383_11286</name>
</gene>